<keyword evidence="1" id="KW-0812">Transmembrane</keyword>
<evidence type="ECO:0000313" key="3">
    <source>
        <dbReference type="Proteomes" id="UP000182444"/>
    </source>
</evidence>
<dbReference type="EMBL" id="CP017554">
    <property type="protein sequence ID" value="AOW01206.1"/>
    <property type="molecule type" value="Genomic_DNA"/>
</dbReference>
<dbReference type="AlphaFoldDB" id="A0A1D8N6E7"/>
<dbReference type="GeneID" id="94582632"/>
<gene>
    <name evidence="2" type="ORF">YALI1_B05830g</name>
</gene>
<dbReference type="RefSeq" id="XP_068138073.1">
    <property type="nucleotide sequence ID" value="XM_068281972.1"/>
</dbReference>
<organism evidence="2 3">
    <name type="scientific">Yarrowia lipolytica</name>
    <name type="common">Candida lipolytica</name>
    <dbReference type="NCBI Taxonomy" id="4952"/>
    <lineage>
        <taxon>Eukaryota</taxon>
        <taxon>Fungi</taxon>
        <taxon>Dikarya</taxon>
        <taxon>Ascomycota</taxon>
        <taxon>Saccharomycotina</taxon>
        <taxon>Dipodascomycetes</taxon>
        <taxon>Dipodascales</taxon>
        <taxon>Dipodascales incertae sedis</taxon>
        <taxon>Yarrowia</taxon>
    </lineage>
</organism>
<feature type="transmembrane region" description="Helical" evidence="1">
    <location>
        <begin position="163"/>
        <end position="184"/>
    </location>
</feature>
<evidence type="ECO:0000313" key="2">
    <source>
        <dbReference type="EMBL" id="AOW01206.1"/>
    </source>
</evidence>
<accession>A0A1D8N6E7</accession>
<dbReference type="Proteomes" id="UP000182444">
    <property type="component" value="Chromosome 1B"/>
</dbReference>
<feature type="transmembrane region" description="Helical" evidence="1">
    <location>
        <begin position="114"/>
        <end position="135"/>
    </location>
</feature>
<keyword evidence="1" id="KW-0472">Membrane</keyword>
<keyword evidence="1" id="KW-1133">Transmembrane helix</keyword>
<reference evidence="2 3" key="1">
    <citation type="journal article" date="2016" name="PLoS ONE">
        <title>Sequence Assembly of Yarrowia lipolytica Strain W29/CLIB89 Shows Transposable Element Diversity.</title>
        <authorList>
            <person name="Magnan C."/>
            <person name="Yu J."/>
            <person name="Chang I."/>
            <person name="Jahn E."/>
            <person name="Kanomata Y."/>
            <person name="Wu J."/>
            <person name="Zeller M."/>
            <person name="Oakes M."/>
            <person name="Baldi P."/>
            <person name="Sandmeyer S."/>
        </authorList>
    </citation>
    <scope>NUCLEOTIDE SEQUENCE [LARGE SCALE GENOMIC DNA]</scope>
    <source>
        <strain evidence="3">CLIB89(W29)</strain>
    </source>
</reference>
<name>A0A1D8N6E7_YARLL</name>
<proteinExistence type="predicted"/>
<protein>
    <submittedName>
        <fullName evidence="2">Uncharacterized protein</fullName>
    </submittedName>
</protein>
<dbReference type="VEuPathDB" id="FungiDB:YALI1_B05830g"/>
<evidence type="ECO:0000256" key="1">
    <source>
        <dbReference type="SAM" id="Phobius"/>
    </source>
</evidence>
<sequence length="207" mass="23666">MFKMIATSRVRRAPAANDAFRYMSANNEQRWHVLAPSLVAPSAMHPLIGHLQDIAETMRLGRSQQATWIATHMDKWPMRRDWTGVVSHRSHVTPKAVVGGVGTGSCDCTTVHRVFLVLLCFWYVLYYTHTFFFGWHVEHTFKKYPDGGTRWRSGWGGDRVEKYIFAIGVRFSTFLCSLFSGRLLSSSVSANPFTLQFISFIPRQMKA</sequence>